<gene>
    <name evidence="1" type="ORF">BO94DRAFT_540006</name>
</gene>
<protein>
    <submittedName>
        <fullName evidence="1">Uncharacterized protein</fullName>
    </submittedName>
</protein>
<organism evidence="1 2">
    <name type="scientific">Aspergillus sclerotioniger CBS 115572</name>
    <dbReference type="NCBI Taxonomy" id="1450535"/>
    <lineage>
        <taxon>Eukaryota</taxon>
        <taxon>Fungi</taxon>
        <taxon>Dikarya</taxon>
        <taxon>Ascomycota</taxon>
        <taxon>Pezizomycotina</taxon>
        <taxon>Eurotiomycetes</taxon>
        <taxon>Eurotiomycetidae</taxon>
        <taxon>Eurotiales</taxon>
        <taxon>Aspergillaceae</taxon>
        <taxon>Aspergillus</taxon>
        <taxon>Aspergillus subgen. Circumdati</taxon>
    </lineage>
</organism>
<proteinExistence type="predicted"/>
<dbReference type="RefSeq" id="XP_025462361.1">
    <property type="nucleotide sequence ID" value="XM_025612821.1"/>
</dbReference>
<dbReference type="EMBL" id="MSFK01000042">
    <property type="protein sequence ID" value="PWY69156.1"/>
    <property type="molecule type" value="Genomic_DNA"/>
</dbReference>
<name>A0A317V571_9EURO</name>
<dbReference type="GeneID" id="37114964"/>
<keyword evidence="2" id="KW-1185">Reference proteome</keyword>
<reference evidence="1 2" key="1">
    <citation type="submission" date="2016-12" db="EMBL/GenBank/DDBJ databases">
        <title>The genomes of Aspergillus section Nigri reveals drivers in fungal speciation.</title>
        <authorList>
            <consortium name="DOE Joint Genome Institute"/>
            <person name="Vesth T.C."/>
            <person name="Nybo J."/>
            <person name="Theobald S."/>
            <person name="Brandl J."/>
            <person name="Frisvad J.C."/>
            <person name="Nielsen K.F."/>
            <person name="Lyhne E.K."/>
            <person name="Kogle M.E."/>
            <person name="Kuo A."/>
            <person name="Riley R."/>
            <person name="Clum A."/>
            <person name="Nolan M."/>
            <person name="Lipzen A."/>
            <person name="Salamov A."/>
            <person name="Henrissat B."/>
            <person name="Wiebenga A."/>
            <person name="De Vries R.P."/>
            <person name="Grigoriev I.V."/>
            <person name="Mortensen U.H."/>
            <person name="Andersen M.R."/>
            <person name="Baker S.E."/>
        </authorList>
    </citation>
    <scope>NUCLEOTIDE SEQUENCE [LARGE SCALE GENOMIC DNA]</scope>
    <source>
        <strain evidence="1 2">CBS 115572</strain>
    </source>
</reference>
<evidence type="ECO:0000313" key="2">
    <source>
        <dbReference type="Proteomes" id="UP000246702"/>
    </source>
</evidence>
<accession>A0A317V571</accession>
<comment type="caution">
    <text evidence="1">The sequence shown here is derived from an EMBL/GenBank/DDBJ whole genome shotgun (WGS) entry which is preliminary data.</text>
</comment>
<sequence length="69" mass="7712">MISAVVGWIRDELDIQTQLGVSACKSMEKRGRSELLKANTNSILVRLHDGAALPHDQLLTIKLRPQLDF</sequence>
<dbReference type="AlphaFoldDB" id="A0A317V571"/>
<evidence type="ECO:0000313" key="1">
    <source>
        <dbReference type="EMBL" id="PWY69156.1"/>
    </source>
</evidence>
<dbReference type="Proteomes" id="UP000246702">
    <property type="component" value="Unassembled WGS sequence"/>
</dbReference>